<evidence type="ECO:0000313" key="2">
    <source>
        <dbReference type="EMBL" id="QHA01461.1"/>
    </source>
</evidence>
<evidence type="ECO:0000256" key="1">
    <source>
        <dbReference type="SAM" id="MobiDB-lite"/>
    </source>
</evidence>
<dbReference type="InterPro" id="IPR046680">
    <property type="entry name" value="DUF6550"/>
</dbReference>
<organism evidence="2 3">
    <name type="scientific">Dehalobacter restrictus</name>
    <dbReference type="NCBI Taxonomy" id="55583"/>
    <lineage>
        <taxon>Bacteria</taxon>
        <taxon>Bacillati</taxon>
        <taxon>Bacillota</taxon>
        <taxon>Clostridia</taxon>
        <taxon>Eubacteriales</taxon>
        <taxon>Desulfitobacteriaceae</taxon>
        <taxon>Dehalobacter</taxon>
    </lineage>
</organism>
<protein>
    <submittedName>
        <fullName evidence="2">Uncharacterized protein</fullName>
    </submittedName>
</protein>
<dbReference type="EMBL" id="CP046996">
    <property type="protein sequence ID" value="QHA01461.1"/>
    <property type="molecule type" value="Genomic_DNA"/>
</dbReference>
<feature type="region of interest" description="Disordered" evidence="1">
    <location>
        <begin position="198"/>
        <end position="245"/>
    </location>
</feature>
<feature type="compositionally biased region" description="Polar residues" evidence="1">
    <location>
        <begin position="202"/>
        <end position="214"/>
    </location>
</feature>
<accession>A0A857DL62</accession>
<dbReference type="Proteomes" id="UP000430508">
    <property type="component" value="Chromosome"/>
</dbReference>
<gene>
    <name evidence="2" type="ORF">GQ588_12825</name>
</gene>
<evidence type="ECO:0000313" key="3">
    <source>
        <dbReference type="Proteomes" id="UP000430508"/>
    </source>
</evidence>
<reference evidence="2 3" key="1">
    <citation type="submission" date="2019-12" db="EMBL/GenBank/DDBJ databases">
        <title>Sequence classification of anaerobic respiratory reductive dehalogenases: First we see many, then we see few.</title>
        <authorList>
            <person name="Molenda O."/>
            <person name="Puentes Jacome L.A."/>
            <person name="Cao X."/>
            <person name="Nesbo C.L."/>
            <person name="Tang S."/>
            <person name="Morson N."/>
            <person name="Patron J."/>
            <person name="Lomheim L."/>
            <person name="Wishart D.S."/>
            <person name="Edwards E.A."/>
        </authorList>
    </citation>
    <scope>NUCLEOTIDE SEQUENCE [LARGE SCALE GENOMIC DNA]</scope>
    <source>
        <strain evidence="2 3">12DCA</strain>
    </source>
</reference>
<dbReference type="RefSeq" id="WP_158208525.1">
    <property type="nucleotide sequence ID" value="NZ_CP046996.1"/>
</dbReference>
<dbReference type="Pfam" id="PF20187">
    <property type="entry name" value="DUF6550"/>
    <property type="match status" value="1"/>
</dbReference>
<feature type="region of interest" description="Disordered" evidence="1">
    <location>
        <begin position="70"/>
        <end position="102"/>
    </location>
</feature>
<sequence>MKRYIITGIVIITCVALCNVVWLRNAEIGDSPEKPVKNAVAAEIEPRTEEMAEIFLYDGNPTHQIEAATESELSKTEITAEEKTESSPPADPTFRAVSKPTPNSIVPKPGTIAVIDGIKSMWIPGFGWVKDEGGGSVIIHVGSEGDINRQVGIIGGGTVVGNPSDKLTGNKAGIMGEGTVAKDMYENGHKIGIMGSEESLSHETTSPTSEQPKQTGGVIYIELQPTPTKDITPPPYKPGEDPSNP</sequence>
<proteinExistence type="predicted"/>
<dbReference type="AlphaFoldDB" id="A0A857DL62"/>
<feature type="compositionally biased region" description="Basic and acidic residues" evidence="1">
    <location>
        <begin position="72"/>
        <end position="85"/>
    </location>
</feature>
<name>A0A857DL62_9FIRM</name>